<name>W9WZI2_9EURO</name>
<comment type="caution">
    <text evidence="4">The sequence shown here is derived from an EMBL/GenBank/DDBJ whole genome shotgun (WGS) entry which is preliminary data.</text>
</comment>
<evidence type="ECO:0000256" key="1">
    <source>
        <dbReference type="ARBA" id="ARBA00006484"/>
    </source>
</evidence>
<dbReference type="PRINTS" id="PR00081">
    <property type="entry name" value="GDHRDH"/>
</dbReference>
<evidence type="ECO:0008006" key="6">
    <source>
        <dbReference type="Google" id="ProtNLM"/>
    </source>
</evidence>
<reference evidence="4 5" key="1">
    <citation type="submission" date="2013-03" db="EMBL/GenBank/DDBJ databases">
        <title>The Genome Sequence of Cladophialophora psammophila CBS 110553.</title>
        <authorList>
            <consortium name="The Broad Institute Genomics Platform"/>
            <person name="Cuomo C."/>
            <person name="de Hoog S."/>
            <person name="Gorbushina A."/>
            <person name="Walker B."/>
            <person name="Young S.K."/>
            <person name="Zeng Q."/>
            <person name="Gargeya S."/>
            <person name="Fitzgerald M."/>
            <person name="Haas B."/>
            <person name="Abouelleil A."/>
            <person name="Allen A.W."/>
            <person name="Alvarado L."/>
            <person name="Arachchi H.M."/>
            <person name="Berlin A.M."/>
            <person name="Chapman S.B."/>
            <person name="Gainer-Dewar J."/>
            <person name="Goldberg J."/>
            <person name="Griggs A."/>
            <person name="Gujja S."/>
            <person name="Hansen M."/>
            <person name="Howarth C."/>
            <person name="Imamovic A."/>
            <person name="Ireland A."/>
            <person name="Larimer J."/>
            <person name="McCowan C."/>
            <person name="Murphy C."/>
            <person name="Pearson M."/>
            <person name="Poon T.W."/>
            <person name="Priest M."/>
            <person name="Roberts A."/>
            <person name="Saif S."/>
            <person name="Shea T."/>
            <person name="Sisk P."/>
            <person name="Sykes S."/>
            <person name="Wortman J."/>
            <person name="Nusbaum C."/>
            <person name="Birren B."/>
        </authorList>
    </citation>
    <scope>NUCLEOTIDE SEQUENCE [LARGE SCALE GENOMIC DNA]</scope>
    <source>
        <strain evidence="4 5">CBS 110553</strain>
    </source>
</reference>
<dbReference type="Pfam" id="PF13561">
    <property type="entry name" value="adh_short_C2"/>
    <property type="match status" value="1"/>
</dbReference>
<dbReference type="HOGENOM" id="CLU_010194_1_0_1"/>
<sequence>MNVEGKVFAVTGAGSGMGAAIVLLLARRGARAVAASEISAKRLEAIKDSAAQLNLGTKIRMTVLDVASSSAVEDWIQDAIATFGDLHGAVNSAGLPQTNWGQTTDKSWNRVWGINLDGVFYCTCAQIRAMEALGIPKSDRAIVNIASMASLKHDPDVYAYRSSKAANAHFTQSVAEDVSKFGIWVNAVSPGSTATPVLREFTGGKEPQLNDWKSRGWKIIEPDDVARVVVWLLSEDSRSVFGANLNIGAALP</sequence>
<evidence type="ECO:0000256" key="3">
    <source>
        <dbReference type="SAM" id="Phobius"/>
    </source>
</evidence>
<dbReference type="FunFam" id="3.40.50.720:FF:000084">
    <property type="entry name" value="Short-chain dehydrogenase reductase"/>
    <property type="match status" value="1"/>
</dbReference>
<dbReference type="PANTHER" id="PTHR42760">
    <property type="entry name" value="SHORT-CHAIN DEHYDROGENASES/REDUCTASES FAMILY MEMBER"/>
    <property type="match status" value="1"/>
</dbReference>
<dbReference type="GO" id="GO:0016616">
    <property type="term" value="F:oxidoreductase activity, acting on the CH-OH group of donors, NAD or NADP as acceptor"/>
    <property type="evidence" value="ECO:0007669"/>
    <property type="project" value="TreeGrafter"/>
</dbReference>
<keyword evidence="3" id="KW-0472">Membrane</keyword>
<evidence type="ECO:0000313" key="4">
    <source>
        <dbReference type="EMBL" id="EXJ63659.1"/>
    </source>
</evidence>
<dbReference type="Proteomes" id="UP000019471">
    <property type="component" value="Unassembled WGS sequence"/>
</dbReference>
<keyword evidence="5" id="KW-1185">Reference proteome</keyword>
<dbReference type="RefSeq" id="XP_007750182.1">
    <property type="nucleotide sequence ID" value="XM_007751992.1"/>
</dbReference>
<dbReference type="InterPro" id="IPR002347">
    <property type="entry name" value="SDR_fam"/>
</dbReference>
<accession>W9WZI2</accession>
<dbReference type="PRINTS" id="PR00080">
    <property type="entry name" value="SDRFAMILY"/>
</dbReference>
<evidence type="ECO:0000313" key="5">
    <source>
        <dbReference type="Proteomes" id="UP000019471"/>
    </source>
</evidence>
<keyword evidence="2" id="KW-0521">NADP</keyword>
<evidence type="ECO:0000256" key="2">
    <source>
        <dbReference type="ARBA" id="ARBA00022857"/>
    </source>
</evidence>
<keyword evidence="3" id="KW-1133">Transmembrane helix</keyword>
<gene>
    <name evidence="4" type="ORF">A1O5_11420</name>
</gene>
<dbReference type="CDD" id="cd05233">
    <property type="entry name" value="SDR_c"/>
    <property type="match status" value="1"/>
</dbReference>
<proteinExistence type="inferred from homology"/>
<keyword evidence="3" id="KW-0812">Transmembrane</keyword>
<dbReference type="AlphaFoldDB" id="W9WZI2"/>
<dbReference type="GeneID" id="19196109"/>
<dbReference type="OrthoDB" id="1669814at2759"/>
<dbReference type="Gene3D" id="3.40.50.720">
    <property type="entry name" value="NAD(P)-binding Rossmann-like Domain"/>
    <property type="match status" value="1"/>
</dbReference>
<protein>
    <recommendedName>
        <fullName evidence="6">3-oxoacyl-[acyl-carrier protein] reductase</fullName>
    </recommendedName>
</protein>
<dbReference type="EMBL" id="AMGX01000025">
    <property type="protein sequence ID" value="EXJ63659.1"/>
    <property type="molecule type" value="Genomic_DNA"/>
</dbReference>
<feature type="transmembrane region" description="Helical" evidence="3">
    <location>
        <begin position="6"/>
        <end position="26"/>
    </location>
</feature>
<organism evidence="4 5">
    <name type="scientific">Cladophialophora psammophila CBS 110553</name>
    <dbReference type="NCBI Taxonomy" id="1182543"/>
    <lineage>
        <taxon>Eukaryota</taxon>
        <taxon>Fungi</taxon>
        <taxon>Dikarya</taxon>
        <taxon>Ascomycota</taxon>
        <taxon>Pezizomycotina</taxon>
        <taxon>Eurotiomycetes</taxon>
        <taxon>Chaetothyriomycetidae</taxon>
        <taxon>Chaetothyriales</taxon>
        <taxon>Herpotrichiellaceae</taxon>
        <taxon>Cladophialophora</taxon>
    </lineage>
</organism>
<dbReference type="eggNOG" id="KOG0725">
    <property type="taxonomic scope" value="Eukaryota"/>
</dbReference>
<dbReference type="STRING" id="1182543.W9WZI2"/>
<dbReference type="InterPro" id="IPR036291">
    <property type="entry name" value="NAD(P)-bd_dom_sf"/>
</dbReference>
<dbReference type="SUPFAM" id="SSF51735">
    <property type="entry name" value="NAD(P)-binding Rossmann-fold domains"/>
    <property type="match status" value="1"/>
</dbReference>
<comment type="similarity">
    <text evidence="1">Belongs to the short-chain dehydrogenases/reductases (SDR) family.</text>
</comment>